<sequence>MAKRGDRSTIAAYIERFRGPATSRQERARSRDASKREFWWIADEKEGEEHRLEAIADAASPSRASELASHMETDDDLEEEEPAEDQRQEHSVVFSEPPSPPASPAASDKTLHDDSRSLGQGEHEDKAPYNEQEEKASYAEQDPWASLSPLSSPKHDDSMSLSSRRDDLEAISVASSLTDTVGPQWYVRPEEVLIEDPEVTIQRLRQRLGLSSFDPARQQVEWNAPLTFPDWSQAIDDYMQLDAPEPTVLPSSTCLHVVDPFVKEPQRPPGRLWVRLGSGHLTLHTASMHRRRLEKT</sequence>
<name>A0A067CAI7_SAPPC</name>
<dbReference type="VEuPathDB" id="FungiDB:SPRG_10754"/>
<accession>A0A067CAI7</accession>
<dbReference type="OrthoDB" id="10524971at2759"/>
<evidence type="ECO:0000256" key="1">
    <source>
        <dbReference type="SAM" id="MobiDB-lite"/>
    </source>
</evidence>
<protein>
    <submittedName>
        <fullName evidence="2">Uncharacterized protein</fullName>
    </submittedName>
</protein>
<evidence type="ECO:0000313" key="2">
    <source>
        <dbReference type="EMBL" id="KDO23561.1"/>
    </source>
</evidence>
<feature type="compositionally biased region" description="Acidic residues" evidence="1">
    <location>
        <begin position="73"/>
        <end position="83"/>
    </location>
</feature>
<dbReference type="AlphaFoldDB" id="A0A067CAI7"/>
<organism evidence="2 3">
    <name type="scientific">Saprolegnia parasitica (strain CBS 223.65)</name>
    <dbReference type="NCBI Taxonomy" id="695850"/>
    <lineage>
        <taxon>Eukaryota</taxon>
        <taxon>Sar</taxon>
        <taxon>Stramenopiles</taxon>
        <taxon>Oomycota</taxon>
        <taxon>Saprolegniomycetes</taxon>
        <taxon>Saprolegniales</taxon>
        <taxon>Saprolegniaceae</taxon>
        <taxon>Saprolegnia</taxon>
    </lineage>
</organism>
<dbReference type="EMBL" id="KK583252">
    <property type="protein sequence ID" value="KDO23561.1"/>
    <property type="molecule type" value="Genomic_DNA"/>
</dbReference>
<proteinExistence type="predicted"/>
<keyword evidence="3" id="KW-1185">Reference proteome</keyword>
<dbReference type="Proteomes" id="UP000030745">
    <property type="component" value="Unassembled WGS sequence"/>
</dbReference>
<gene>
    <name evidence="2" type="ORF">SPRG_10754</name>
</gene>
<feature type="compositionally biased region" description="Basic and acidic residues" evidence="1">
    <location>
        <begin position="24"/>
        <end position="54"/>
    </location>
</feature>
<dbReference type="GeneID" id="24132848"/>
<feature type="compositionally biased region" description="Basic and acidic residues" evidence="1">
    <location>
        <begin position="153"/>
        <end position="163"/>
    </location>
</feature>
<feature type="compositionally biased region" description="Basic and acidic residues" evidence="1">
    <location>
        <begin position="109"/>
        <end position="137"/>
    </location>
</feature>
<evidence type="ECO:0000313" key="3">
    <source>
        <dbReference type="Proteomes" id="UP000030745"/>
    </source>
</evidence>
<dbReference type="RefSeq" id="XP_012205711.1">
    <property type="nucleotide sequence ID" value="XM_012350321.1"/>
</dbReference>
<reference evidence="2 3" key="1">
    <citation type="journal article" date="2013" name="PLoS Genet.">
        <title>Distinctive expansion of potential virulence genes in the genome of the oomycete fish pathogen Saprolegnia parasitica.</title>
        <authorList>
            <person name="Jiang R.H."/>
            <person name="de Bruijn I."/>
            <person name="Haas B.J."/>
            <person name="Belmonte R."/>
            <person name="Lobach L."/>
            <person name="Christie J."/>
            <person name="van den Ackerveken G."/>
            <person name="Bottin A."/>
            <person name="Bulone V."/>
            <person name="Diaz-Moreno S.M."/>
            <person name="Dumas B."/>
            <person name="Fan L."/>
            <person name="Gaulin E."/>
            <person name="Govers F."/>
            <person name="Grenville-Briggs L.J."/>
            <person name="Horner N.R."/>
            <person name="Levin J.Z."/>
            <person name="Mammella M."/>
            <person name="Meijer H.J."/>
            <person name="Morris P."/>
            <person name="Nusbaum C."/>
            <person name="Oome S."/>
            <person name="Phillips A.J."/>
            <person name="van Rooyen D."/>
            <person name="Rzeszutek E."/>
            <person name="Saraiva M."/>
            <person name="Secombes C.J."/>
            <person name="Seidl M.F."/>
            <person name="Snel B."/>
            <person name="Stassen J.H."/>
            <person name="Sykes S."/>
            <person name="Tripathy S."/>
            <person name="van den Berg H."/>
            <person name="Vega-Arreguin J.C."/>
            <person name="Wawra S."/>
            <person name="Young S.K."/>
            <person name="Zeng Q."/>
            <person name="Dieguez-Uribeondo J."/>
            <person name="Russ C."/>
            <person name="Tyler B.M."/>
            <person name="van West P."/>
        </authorList>
    </citation>
    <scope>NUCLEOTIDE SEQUENCE [LARGE SCALE GENOMIC DNA]</scope>
    <source>
        <strain evidence="2 3">CBS 223.65</strain>
    </source>
</reference>
<feature type="region of interest" description="Disordered" evidence="1">
    <location>
        <begin position="1"/>
        <end position="163"/>
    </location>
</feature>
<dbReference type="KEGG" id="spar:SPRG_10754"/>